<feature type="region of interest" description="Disordered" evidence="1">
    <location>
        <begin position="190"/>
        <end position="230"/>
    </location>
</feature>
<feature type="region of interest" description="Disordered" evidence="1">
    <location>
        <begin position="125"/>
        <end position="166"/>
    </location>
</feature>
<feature type="compositionally biased region" description="Basic and acidic residues" evidence="1">
    <location>
        <begin position="132"/>
        <end position="143"/>
    </location>
</feature>
<name>A0A813LT03_POLGL</name>
<gene>
    <name evidence="2" type="ORF">PGLA2088_LOCUS48515</name>
</gene>
<sequence length="639" mass="67772">AWESKWQSLEADLQDAVHEKLPQGLPQMRAACSGVSRDLGPKDEDEDEDDLSLPLRSLTNFVAQNFAELQRPRGGGSSFRGTPRGLGVGAVAIGRALAEDWGGSQTTTRSAVSAASARSIASVISPSQTQLREAESRGLRHEEELDAEGIAEGEETGSHSEEEDQNVEELHADQLLQALAAVDEAAQDELFPPGADELPSNNDNNNNDDDDDDGSRRATPKGDFCLDFDDRGEEDPKVGWSADKLHVKVDPIWRDIDAEDTEDGTLDSALDVGDVDAEKARGALRPVKGMRSVQRLWCALVSLSLLELVLVAGGTAADHLYSPCREKLASCGHLHAGDCQGTSCRNCAPAWASVWPASGLLFLAVPLRCVLRGSPHVPDPDDPKDSRCPRSLPVLLVMSLAVLGAGAAALAEFSSAGLHYASRCPMQRAASRCTADICPSPPCRRESEFSPCVCGLLGEAELARALWLKGFPACQPYEWYSSQMGALEELVLRYETFACVAGPLTCTATAVGGALLLVQLACCPLLLVGQWGGYEAILVLIGSIEDLDAAFLGAPGSASSRRLAALSTESPSGLPLPQQIPPPASADTPAVRGKPGSLIIEAPEQGHLVYGRSRGVPGGKRGEVTGEGLRPRSPCVREE</sequence>
<evidence type="ECO:0000313" key="3">
    <source>
        <dbReference type="Proteomes" id="UP000626109"/>
    </source>
</evidence>
<evidence type="ECO:0000256" key="1">
    <source>
        <dbReference type="SAM" id="MobiDB-lite"/>
    </source>
</evidence>
<protein>
    <submittedName>
        <fullName evidence="2">Uncharacterized protein</fullName>
    </submittedName>
</protein>
<dbReference type="AlphaFoldDB" id="A0A813LT03"/>
<organism evidence="2 3">
    <name type="scientific">Polarella glacialis</name>
    <name type="common">Dinoflagellate</name>
    <dbReference type="NCBI Taxonomy" id="89957"/>
    <lineage>
        <taxon>Eukaryota</taxon>
        <taxon>Sar</taxon>
        <taxon>Alveolata</taxon>
        <taxon>Dinophyceae</taxon>
        <taxon>Suessiales</taxon>
        <taxon>Suessiaceae</taxon>
        <taxon>Polarella</taxon>
    </lineage>
</organism>
<feature type="region of interest" description="Disordered" evidence="1">
    <location>
        <begin position="609"/>
        <end position="639"/>
    </location>
</feature>
<reference evidence="2" key="1">
    <citation type="submission" date="2021-02" db="EMBL/GenBank/DDBJ databases">
        <authorList>
            <person name="Dougan E. K."/>
            <person name="Rhodes N."/>
            <person name="Thang M."/>
            <person name="Chan C."/>
        </authorList>
    </citation>
    <scope>NUCLEOTIDE SEQUENCE</scope>
</reference>
<feature type="non-terminal residue" evidence="2">
    <location>
        <position position="639"/>
    </location>
</feature>
<accession>A0A813LT03</accession>
<proteinExistence type="predicted"/>
<evidence type="ECO:0000313" key="2">
    <source>
        <dbReference type="EMBL" id="CAE8736880.1"/>
    </source>
</evidence>
<feature type="compositionally biased region" description="Acidic residues" evidence="1">
    <location>
        <begin position="144"/>
        <end position="166"/>
    </location>
</feature>
<dbReference type="EMBL" id="CAJNNW010036702">
    <property type="protein sequence ID" value="CAE8736880.1"/>
    <property type="molecule type" value="Genomic_DNA"/>
</dbReference>
<comment type="caution">
    <text evidence="2">The sequence shown here is derived from an EMBL/GenBank/DDBJ whole genome shotgun (WGS) entry which is preliminary data.</text>
</comment>
<feature type="region of interest" description="Disordered" evidence="1">
    <location>
        <begin position="568"/>
        <end position="594"/>
    </location>
</feature>
<dbReference type="Proteomes" id="UP000626109">
    <property type="component" value="Unassembled WGS sequence"/>
</dbReference>